<dbReference type="VEuPathDB" id="FungiDB:PTTG_26733"/>
<name>A0A180GR65_PUCT1</name>
<feature type="compositionally biased region" description="Basic and acidic residues" evidence="1">
    <location>
        <begin position="91"/>
        <end position="100"/>
    </location>
</feature>
<feature type="compositionally biased region" description="Basic residues" evidence="1">
    <location>
        <begin position="101"/>
        <end position="116"/>
    </location>
</feature>
<feature type="non-terminal residue" evidence="2">
    <location>
        <position position="1"/>
    </location>
</feature>
<reference evidence="2" key="1">
    <citation type="submission" date="2009-11" db="EMBL/GenBank/DDBJ databases">
        <authorList>
            <consortium name="The Broad Institute Genome Sequencing Platform"/>
            <person name="Ward D."/>
            <person name="Feldgarden M."/>
            <person name="Earl A."/>
            <person name="Young S.K."/>
            <person name="Zeng Q."/>
            <person name="Koehrsen M."/>
            <person name="Alvarado L."/>
            <person name="Berlin A."/>
            <person name="Bochicchio J."/>
            <person name="Borenstein D."/>
            <person name="Chapman S.B."/>
            <person name="Chen Z."/>
            <person name="Engels R."/>
            <person name="Freedman E."/>
            <person name="Gellesch M."/>
            <person name="Goldberg J."/>
            <person name="Griggs A."/>
            <person name="Gujja S."/>
            <person name="Heilman E."/>
            <person name="Heiman D."/>
            <person name="Hepburn T."/>
            <person name="Howarth C."/>
            <person name="Jen D."/>
            <person name="Larson L."/>
            <person name="Lewis B."/>
            <person name="Mehta T."/>
            <person name="Park D."/>
            <person name="Pearson M."/>
            <person name="Roberts A."/>
            <person name="Saif S."/>
            <person name="Shea T."/>
            <person name="Shenoy N."/>
            <person name="Sisk P."/>
            <person name="Stolte C."/>
            <person name="Sykes S."/>
            <person name="Thomson T."/>
            <person name="Walk T."/>
            <person name="White J."/>
            <person name="Yandava C."/>
            <person name="Izard J."/>
            <person name="Baranova O.V."/>
            <person name="Blanton J.M."/>
            <person name="Tanner A.C."/>
            <person name="Dewhirst F.E."/>
            <person name="Haas B."/>
            <person name="Nusbaum C."/>
            <person name="Birren B."/>
        </authorList>
    </citation>
    <scope>NUCLEOTIDE SEQUENCE [LARGE SCALE GENOMIC DNA]</scope>
    <source>
        <strain evidence="2">1-1 BBBD Race 1</strain>
    </source>
</reference>
<dbReference type="EnsemblFungi" id="PTTG_26733-t43_1">
    <property type="protein sequence ID" value="PTTG_26733-t43_1-p1"/>
    <property type="gene ID" value="PTTG_26733"/>
</dbReference>
<evidence type="ECO:0000313" key="3">
    <source>
        <dbReference type="EnsemblFungi" id="PTTG_26733-t43_1-p1"/>
    </source>
</evidence>
<dbReference type="AlphaFoldDB" id="A0A180GR65"/>
<organism evidence="2">
    <name type="scientific">Puccinia triticina (isolate 1-1 / race 1 (BBBD))</name>
    <name type="common">Brown leaf rust fungus</name>
    <dbReference type="NCBI Taxonomy" id="630390"/>
    <lineage>
        <taxon>Eukaryota</taxon>
        <taxon>Fungi</taxon>
        <taxon>Dikarya</taxon>
        <taxon>Basidiomycota</taxon>
        <taxon>Pucciniomycotina</taxon>
        <taxon>Pucciniomycetes</taxon>
        <taxon>Pucciniales</taxon>
        <taxon>Pucciniaceae</taxon>
        <taxon>Puccinia</taxon>
    </lineage>
</organism>
<feature type="non-terminal residue" evidence="2">
    <location>
        <position position="159"/>
    </location>
</feature>
<feature type="region of interest" description="Disordered" evidence="1">
    <location>
        <begin position="17"/>
        <end position="159"/>
    </location>
</feature>
<accession>A0A180GR65</accession>
<reference evidence="3" key="4">
    <citation type="submission" date="2025-05" db="UniProtKB">
        <authorList>
            <consortium name="EnsemblFungi"/>
        </authorList>
    </citation>
    <scope>IDENTIFICATION</scope>
    <source>
        <strain evidence="3">isolate 1-1 / race 1 (BBBD)</strain>
    </source>
</reference>
<protein>
    <submittedName>
        <fullName evidence="2 3">Uncharacterized protein</fullName>
    </submittedName>
</protein>
<feature type="compositionally biased region" description="Low complexity" evidence="1">
    <location>
        <begin position="133"/>
        <end position="153"/>
    </location>
</feature>
<sequence>LFGGGVCSQWVALLTPPRPPAGWQRRTNQAEDDCRAPVSARPDGQAAGDHRRMQEDPAGLSLSLSSQHRHCHCHAGPSQLLLPAQLGPARGHQDHLEAGPRPRRPKPRPAPRRPIHQTHPQPATKPAHPTSPSPAALRAPPAPASALSVAAQPFQPATP</sequence>
<dbReference type="Proteomes" id="UP000005240">
    <property type="component" value="Unassembled WGS sequence"/>
</dbReference>
<evidence type="ECO:0000313" key="4">
    <source>
        <dbReference type="Proteomes" id="UP000005240"/>
    </source>
</evidence>
<dbReference type="EMBL" id="ADAS02000031">
    <property type="protein sequence ID" value="OAV95185.1"/>
    <property type="molecule type" value="Genomic_DNA"/>
</dbReference>
<reference evidence="2" key="2">
    <citation type="submission" date="2016-05" db="EMBL/GenBank/DDBJ databases">
        <title>Comparative analysis highlights variable genome content of wheat rusts and divergence of the mating loci.</title>
        <authorList>
            <person name="Cuomo C.A."/>
            <person name="Bakkeren G."/>
            <person name="Szabo L."/>
            <person name="Khalil H."/>
            <person name="Joly D."/>
            <person name="Goldberg J."/>
            <person name="Young S."/>
            <person name="Zeng Q."/>
            <person name="Fellers J."/>
        </authorList>
    </citation>
    <scope>NUCLEOTIDE SEQUENCE [LARGE SCALE GENOMIC DNA]</scope>
    <source>
        <strain evidence="2">1-1 BBBD Race 1</strain>
    </source>
</reference>
<gene>
    <name evidence="2" type="ORF">PTTG_26733</name>
</gene>
<reference evidence="3 4" key="3">
    <citation type="journal article" date="2017" name="G3 (Bethesda)">
        <title>Comparative analysis highlights variable genome content of wheat rusts and divergence of the mating loci.</title>
        <authorList>
            <person name="Cuomo C.A."/>
            <person name="Bakkeren G."/>
            <person name="Khalil H.B."/>
            <person name="Panwar V."/>
            <person name="Joly D."/>
            <person name="Linning R."/>
            <person name="Sakthikumar S."/>
            <person name="Song X."/>
            <person name="Adiconis X."/>
            <person name="Fan L."/>
            <person name="Goldberg J.M."/>
            <person name="Levin J.Z."/>
            <person name="Young S."/>
            <person name="Zeng Q."/>
            <person name="Anikster Y."/>
            <person name="Bruce M."/>
            <person name="Wang M."/>
            <person name="Yin C."/>
            <person name="McCallum B."/>
            <person name="Szabo L.J."/>
            <person name="Hulbert S."/>
            <person name="Chen X."/>
            <person name="Fellers J.P."/>
        </authorList>
    </citation>
    <scope>NUCLEOTIDE SEQUENCE</scope>
    <source>
        <strain evidence="3">isolate 1-1 / race 1 (BBBD)</strain>
        <strain evidence="4">Isolate 1-1 / race 1 (BBBD)</strain>
    </source>
</reference>
<evidence type="ECO:0000313" key="2">
    <source>
        <dbReference type="EMBL" id="OAV95185.1"/>
    </source>
</evidence>
<keyword evidence="4" id="KW-1185">Reference proteome</keyword>
<evidence type="ECO:0000256" key="1">
    <source>
        <dbReference type="SAM" id="MobiDB-lite"/>
    </source>
</evidence>
<proteinExistence type="predicted"/>